<dbReference type="Pfam" id="PF00990">
    <property type="entry name" value="GGDEF"/>
    <property type="match status" value="1"/>
</dbReference>
<dbReference type="PROSITE" id="PS50887">
    <property type="entry name" value="GGDEF"/>
    <property type="match status" value="1"/>
</dbReference>
<dbReference type="SMART" id="SM00091">
    <property type="entry name" value="PAS"/>
    <property type="match status" value="2"/>
</dbReference>
<dbReference type="SMART" id="SM00267">
    <property type="entry name" value="GGDEF"/>
    <property type="match status" value="1"/>
</dbReference>
<evidence type="ECO:0000256" key="1">
    <source>
        <dbReference type="ARBA" id="ARBA00022543"/>
    </source>
</evidence>
<dbReference type="SMART" id="SM00065">
    <property type="entry name" value="GAF"/>
    <property type="match status" value="1"/>
</dbReference>
<dbReference type="NCBIfam" id="TIGR00254">
    <property type="entry name" value="GGDEF"/>
    <property type="match status" value="1"/>
</dbReference>
<dbReference type="CDD" id="cd00130">
    <property type="entry name" value="PAS"/>
    <property type="match status" value="1"/>
</dbReference>
<dbReference type="Pfam" id="PF01590">
    <property type="entry name" value="GAF"/>
    <property type="match status" value="1"/>
</dbReference>
<dbReference type="InterPro" id="IPR013654">
    <property type="entry name" value="PAS_2"/>
</dbReference>
<dbReference type="CDD" id="cd01949">
    <property type="entry name" value="GGDEF"/>
    <property type="match status" value="1"/>
</dbReference>
<dbReference type="PRINTS" id="PR01033">
    <property type="entry name" value="PHYTOCHROME"/>
</dbReference>
<dbReference type="InterPro" id="IPR016132">
    <property type="entry name" value="Phyto_chromo_attachment"/>
</dbReference>
<dbReference type="SUPFAM" id="SSF55781">
    <property type="entry name" value="GAF domain-like"/>
    <property type="match status" value="2"/>
</dbReference>
<keyword evidence="1" id="KW-0600">Photoreceptor protein</keyword>
<evidence type="ECO:0000259" key="5">
    <source>
        <dbReference type="PROSITE" id="PS50046"/>
    </source>
</evidence>
<dbReference type="InterPro" id="IPR035965">
    <property type="entry name" value="PAS-like_dom_sf"/>
</dbReference>
<organism evidence="8 9">
    <name type="scientific">Paenibacillus amylolyticus</name>
    <dbReference type="NCBI Taxonomy" id="1451"/>
    <lineage>
        <taxon>Bacteria</taxon>
        <taxon>Bacillati</taxon>
        <taxon>Bacillota</taxon>
        <taxon>Bacilli</taxon>
        <taxon>Bacillales</taxon>
        <taxon>Paenibacillaceae</taxon>
        <taxon>Paenibacillus</taxon>
    </lineage>
</organism>
<proteinExistence type="predicted"/>
<dbReference type="Pfam" id="PF08446">
    <property type="entry name" value="PAS_2"/>
    <property type="match status" value="1"/>
</dbReference>
<dbReference type="Pfam" id="PF13188">
    <property type="entry name" value="PAS_8"/>
    <property type="match status" value="1"/>
</dbReference>
<feature type="domain" description="GGDEF" evidence="7">
    <location>
        <begin position="713"/>
        <end position="848"/>
    </location>
</feature>
<keyword evidence="2" id="KW-0716">Sensory transduction</keyword>
<evidence type="ECO:0000256" key="2">
    <source>
        <dbReference type="ARBA" id="ARBA00022606"/>
    </source>
</evidence>
<dbReference type="GO" id="GO:0009584">
    <property type="term" value="P:detection of visible light"/>
    <property type="evidence" value="ECO:0007669"/>
    <property type="project" value="InterPro"/>
</dbReference>
<dbReference type="Proteomes" id="UP001254832">
    <property type="component" value="Unassembled WGS sequence"/>
</dbReference>
<dbReference type="InterPro" id="IPR001294">
    <property type="entry name" value="Phytochrome"/>
</dbReference>
<feature type="domain" description="Phytochrome chromophore attachment site" evidence="5">
    <location>
        <begin position="171"/>
        <end position="329"/>
    </location>
</feature>
<dbReference type="InterPro" id="IPR029016">
    <property type="entry name" value="GAF-like_dom_sf"/>
</dbReference>
<dbReference type="SUPFAM" id="SSF55785">
    <property type="entry name" value="PYP-like sensor domain (PAS domain)"/>
    <property type="match status" value="2"/>
</dbReference>
<evidence type="ECO:0000256" key="3">
    <source>
        <dbReference type="ARBA" id="ARBA00022991"/>
    </source>
</evidence>
<keyword evidence="3" id="KW-0157">Chromophore</keyword>
<comment type="caution">
    <text evidence="8">The sequence shown here is derived from an EMBL/GenBank/DDBJ whole genome shotgun (WGS) entry which is preliminary data.</text>
</comment>
<dbReference type="InterPro" id="IPR052155">
    <property type="entry name" value="Biofilm_reg_signaling"/>
</dbReference>
<dbReference type="AlphaFoldDB" id="A0AAP5H329"/>
<protein>
    <submittedName>
        <fullName evidence="8">Diguanylate cyclase (GGDEF)-like protein/PAS domain S-box-containing protein</fullName>
    </submittedName>
</protein>
<dbReference type="SUPFAM" id="SSF55073">
    <property type="entry name" value="Nucleotide cyclase"/>
    <property type="match status" value="1"/>
</dbReference>
<dbReference type="Gene3D" id="3.30.70.270">
    <property type="match status" value="1"/>
</dbReference>
<dbReference type="InterPro" id="IPR043128">
    <property type="entry name" value="Rev_trsase/Diguanyl_cyclase"/>
</dbReference>
<dbReference type="PROSITE" id="PS50112">
    <property type="entry name" value="PAS"/>
    <property type="match status" value="1"/>
</dbReference>
<dbReference type="PROSITE" id="PS50046">
    <property type="entry name" value="PHYTOCHROME_2"/>
    <property type="match status" value="1"/>
</dbReference>
<dbReference type="Pfam" id="PF00360">
    <property type="entry name" value="PHY"/>
    <property type="match status" value="1"/>
</dbReference>
<keyword evidence="4" id="KW-0675">Receptor</keyword>
<dbReference type="NCBIfam" id="TIGR00229">
    <property type="entry name" value="sensory_box"/>
    <property type="match status" value="1"/>
</dbReference>
<evidence type="ECO:0000313" key="9">
    <source>
        <dbReference type="Proteomes" id="UP001254832"/>
    </source>
</evidence>
<evidence type="ECO:0000256" key="4">
    <source>
        <dbReference type="ARBA" id="ARBA00023170"/>
    </source>
</evidence>
<dbReference type="EMBL" id="JAVDTR010000005">
    <property type="protein sequence ID" value="MDR6723853.1"/>
    <property type="molecule type" value="Genomic_DNA"/>
</dbReference>
<evidence type="ECO:0000259" key="6">
    <source>
        <dbReference type="PROSITE" id="PS50112"/>
    </source>
</evidence>
<sequence length="848" mass="95527">MTESNSSKENKRLNRTLLSQGTYTNDPIDLNNCDKEPIHIPGFIQPHGVLLAVNTSHTPTIVQCSQNTEEYLGLTTDEILGLPLESLVGKESLRDLMSCTFNAAVTSDLQHMDVTVDVSGELRTFLTVIHESEGLLILEMEPSKSDEKADVETSDYLWISRFFGRIKSTSNRTQASQIAAEQVKEMLGYDRVMIYEFDEKWNGKVIAEAREEHLEPFLGHHYPASDIPKQARELYLRNWLRTIVDVTYQPVEIVPLLQPLTGKPLNLSLSVLRSVSPLHIEYLQNMGVGATVTISLINDNQLWGLITCHHYSPRYVPHRIRNLCNFLGAFFSSELFQRHQLDEYQAEIHTREQAARISNIFIGNTSPARVVEELQGEQQTLLNLMGASGAAVCYQDKLLLYGDTPTWEQVRGLAAWLAGESEDYSYHTSQLSLEYEPAKAYKEKASGIVYVAISPGQHHYIIWFRPEVVQLVDWAGDPAKAVIKTDDGIRLSPRKSFEKWREVVQSTSYPWTAKELNVLPLLKTIVRRQTENQLVQAEEQALQNARILRQNEQRYLQLMDFSPVAFLTLTDGKIIYCNSRAAELLGFETSKSLIGMDFKKLVPEKTQGTLQKSIDELQLNSTQLFTNQLYFVTATGTSLLLEITLASVTHGGKPSLMVLLNSGASHHDQDHYNQTTHQLQNVLNTDPLTDMPVQAIFKSQLQDDWDECLRDNCSLGLLFIDIDDFRSYNATYGLQGGDLCLQWIGEVLTVVCEQYDALISRLQGGTFMLKLKGTTSDRSAELAEEIRQHVLALQIQRDLSDPNEIVTVSVGGAVLVPQEQLTISDLIERASQALLQAKREGKNRAVVV</sequence>
<reference evidence="8" key="1">
    <citation type="submission" date="2023-07" db="EMBL/GenBank/DDBJ databases">
        <title>Sorghum-associated microbial communities from plants grown in Nebraska, USA.</title>
        <authorList>
            <person name="Schachtman D."/>
        </authorList>
    </citation>
    <scope>NUCLEOTIDE SEQUENCE</scope>
    <source>
        <strain evidence="8">BE80</strain>
    </source>
</reference>
<accession>A0AAP5H329</accession>
<dbReference type="Gene3D" id="3.30.450.20">
    <property type="entry name" value="PAS domain"/>
    <property type="match status" value="2"/>
</dbReference>
<gene>
    <name evidence="8" type="ORF">J2W91_002315</name>
</gene>
<dbReference type="PANTHER" id="PTHR44757:SF2">
    <property type="entry name" value="BIOFILM ARCHITECTURE MAINTENANCE PROTEIN MBAA"/>
    <property type="match status" value="1"/>
</dbReference>
<evidence type="ECO:0000313" key="8">
    <source>
        <dbReference type="EMBL" id="MDR6723853.1"/>
    </source>
</evidence>
<dbReference type="InterPro" id="IPR003018">
    <property type="entry name" value="GAF"/>
</dbReference>
<dbReference type="Gene3D" id="3.30.450.40">
    <property type="match status" value="1"/>
</dbReference>
<dbReference type="GO" id="GO:0009881">
    <property type="term" value="F:photoreceptor activity"/>
    <property type="evidence" value="ECO:0007669"/>
    <property type="project" value="UniProtKB-KW"/>
</dbReference>
<dbReference type="InterPro" id="IPR043150">
    <property type="entry name" value="Phytochrome_PHY_sf"/>
</dbReference>
<dbReference type="InterPro" id="IPR029787">
    <property type="entry name" value="Nucleotide_cyclase"/>
</dbReference>
<dbReference type="Gene3D" id="3.30.450.270">
    <property type="match status" value="1"/>
</dbReference>
<dbReference type="InterPro" id="IPR000160">
    <property type="entry name" value="GGDEF_dom"/>
</dbReference>
<name>A0AAP5H329_PAEAM</name>
<dbReference type="GO" id="GO:0006355">
    <property type="term" value="P:regulation of DNA-templated transcription"/>
    <property type="evidence" value="ECO:0007669"/>
    <property type="project" value="InterPro"/>
</dbReference>
<evidence type="ECO:0000259" key="7">
    <source>
        <dbReference type="PROSITE" id="PS50887"/>
    </source>
</evidence>
<dbReference type="InterPro" id="IPR000014">
    <property type="entry name" value="PAS"/>
</dbReference>
<feature type="domain" description="PAS" evidence="6">
    <location>
        <begin position="551"/>
        <end position="621"/>
    </location>
</feature>
<dbReference type="InterPro" id="IPR013515">
    <property type="entry name" value="Phytochrome_cen-reg"/>
</dbReference>
<dbReference type="PANTHER" id="PTHR44757">
    <property type="entry name" value="DIGUANYLATE CYCLASE DGCP"/>
    <property type="match status" value="1"/>
</dbReference>
<dbReference type="RefSeq" id="WP_310139416.1">
    <property type="nucleotide sequence ID" value="NZ_JAVDTR010000005.1"/>
</dbReference>